<reference evidence="1 2" key="1">
    <citation type="journal article" date="2017" name="ISME J.">
        <title>Unveiling bifidobacterial biogeography across the mammalian branch of the tree of life.</title>
        <authorList>
            <person name="Milani C."/>
            <person name="Mangifesta M."/>
            <person name="Mancabelli L."/>
            <person name="Lugli G.A."/>
            <person name="James K."/>
            <person name="Duranti S."/>
            <person name="Turroni F."/>
            <person name="Ferrario C."/>
            <person name="Ossiprandi M.C."/>
            <person name="van Sinderen D."/>
            <person name="Ventura M."/>
        </authorList>
    </citation>
    <scope>NUCLEOTIDE SEQUENCE [LARGE SCALE GENOMIC DNA]</scope>
    <source>
        <strain evidence="2">Ham19E</strain>
    </source>
</reference>
<sequence length="432" mass="49902">MAFRYPTPIFDTTFFDEVESVDGEKTVLCDVVAFSSKGVLFRTRDEYWVLSNGRWKRVPPAVCERLDFSDWGLTHMDCNRYPNNIKFATTKRGKHIVFLRDHSLLCLDLDAADLSVLSPLPPDTKLMQYSSPYEGFSISDDERYVTFSEPQSVKYEYESDGLRVVDLEQRRSAYFPALGECRLSQFAEKGHALAFTGRKYWRERMEWEDGGWGWSNDDINAILDIDSMSIVRELDSRKKVRETDPYANIQWNNVFPLKNGGFLCRKNQCLRVYTPTGRLKSDIQLPEGFPSIHRFMQLSADERVLFCACGHQYGPPWVFIDIEDKKACVLVNDAQNFSDSDIENIPMQFIVGFSYGSLYESKKDNLEYHIDFTHWGRDYGPIYYDGALIFRNNDHANLWSRVDVSDIHRYMVPLDGSAANDATQSAGAWSTW</sequence>
<organism evidence="1 2">
    <name type="scientific">Bifidobacterium criceti</name>
    <dbReference type="NCBI Taxonomy" id="1960969"/>
    <lineage>
        <taxon>Bacteria</taxon>
        <taxon>Bacillati</taxon>
        <taxon>Actinomycetota</taxon>
        <taxon>Actinomycetes</taxon>
        <taxon>Bifidobacteriales</taxon>
        <taxon>Bifidobacteriaceae</taxon>
        <taxon>Bifidobacterium</taxon>
    </lineage>
</organism>
<name>A0A2A2EIT5_9BIFI</name>
<gene>
    <name evidence="1" type="ORF">B1526_0074</name>
</gene>
<protein>
    <submittedName>
        <fullName evidence="1">Uncharacterized protein</fullName>
    </submittedName>
</protein>
<evidence type="ECO:0000313" key="2">
    <source>
        <dbReference type="Proteomes" id="UP000218399"/>
    </source>
</evidence>
<dbReference type="AlphaFoldDB" id="A0A2A2EIT5"/>
<dbReference type="OrthoDB" id="9809583at2"/>
<comment type="caution">
    <text evidence="1">The sequence shown here is derived from an EMBL/GenBank/DDBJ whole genome shotgun (WGS) entry which is preliminary data.</text>
</comment>
<accession>A0A2A2EIT5</accession>
<dbReference type="Proteomes" id="UP000218399">
    <property type="component" value="Unassembled WGS sequence"/>
</dbReference>
<keyword evidence="2" id="KW-1185">Reference proteome</keyword>
<proteinExistence type="predicted"/>
<dbReference type="SUPFAM" id="SSF82171">
    <property type="entry name" value="DPP6 N-terminal domain-like"/>
    <property type="match status" value="1"/>
</dbReference>
<evidence type="ECO:0000313" key="1">
    <source>
        <dbReference type="EMBL" id="PAU68882.1"/>
    </source>
</evidence>
<dbReference type="EMBL" id="MVOH01000002">
    <property type="protein sequence ID" value="PAU68882.1"/>
    <property type="molecule type" value="Genomic_DNA"/>
</dbReference>